<comment type="similarity">
    <text evidence="2">Belongs to the GMC oxidoreductase family.</text>
</comment>
<evidence type="ECO:0000256" key="12">
    <source>
        <dbReference type="ARBA" id="ARBA00049645"/>
    </source>
</evidence>
<evidence type="ECO:0000256" key="1">
    <source>
        <dbReference type="ARBA" id="ARBA00001974"/>
    </source>
</evidence>
<sequence length="1145" mass="126174">MNRISTPVELIEESYDVVVVGSGYGGGIAASRLSRAGKKVCLLERGKEWIPGEFPNTDVKAAENMQLDLPEKKVGSSVGLYNFHLHKDVQVLVGCGLGGTSLINANVSLHADPRVFTPELWPKGLLDDRDTRLADGFKRAEEMLKPNPYPENFPPLKKLEAAKVAAEATQQPFSLPPINVTFQDGVNHVGVEQKACNNCGDCVSGCNNLAKNTTQMNYLPDAWNHGAKIFTECSVKYLEKTEGSWLVHFQPLQSGRGRFDAPTQFVKAETVILSAGTLGSTEIMLRTKAHGLDCSPMVGKRFSGNGDVLGFSYNGKDRVNGVGYGTHKVDPKNPCGPCITTLTDTRKTAENYLDGMVVEEGSIPGALAPGLPSIFSALAKTIGEDENESFPNELKEEARKLDSLLRGAHHGAMAHTQTYLVMSHDDGDGQMTLDNDRMVLNWPGYGREDVFKRVNDFLKRCALALDGTFIKNPIWTKLFDKALISVHPLGGCIMGEDASKGVVNDRGQVFAGASGTDLHEGLYITDGSVIPTSLGVNPLFTISAISERNMRYLCEAQGWPLSYQLPSAPTQQSYVPKLGIEFTETMKGFWNPGSTEFQEGYNIGKEGDTRIEFTLQIDSDDLDTLIDTPAHPARISGTLTAPALSPEPLTVTDGVFQLFNEVKNEVETRHMTYSMCATSETGHTYFFHGYKEIRADGFLDIWHDTSTLYSSIYEGENANGNLLGRGILHIAPKDFMVQMTTMKVTHADSLEQRLEALTRFGKFFAGTLWDIYGGVAAPLEYFNPDAPPRQKRPLRAPAPEVYPFQTADGKTLRLTRYNAGNKNTVMCSHGLGVASSIFSTDLIDTNLLEYLCAHEYDVWLLDFRCSIELPQLAAEESTGDDVAKYDYPAAVAKVRELTEKESIQVVVHCYGAATWTMSMLNGLEGVNSAVISQVSAHMKAPFMTNLKTGLHTAEVLNLLGVDTLTAYTSSDANWKNKLIDQALKLYPVGSSQHCHNPVCHRITFLYSLLYEHQQLNETLHENLHELFGVGNIEQFEHLSTMVRKGYVTAFNGDDIYLPHPERMAIPITFISGAKNQCYLPESTELTFEYLRNANDPDLYERHVIPEYGHIDCIFGKNAVHDVYPTILAGLERGAKLANRSLTATT</sequence>
<dbReference type="Pfam" id="PF00890">
    <property type="entry name" value="FAD_binding_2"/>
    <property type="match status" value="1"/>
</dbReference>
<evidence type="ECO:0000256" key="4">
    <source>
        <dbReference type="ARBA" id="ARBA00022630"/>
    </source>
</evidence>
<gene>
    <name evidence="19" type="ORF">ACFSW8_16205</name>
</gene>
<accession>A0ABW4ZEU3</accession>
<evidence type="ECO:0000259" key="17">
    <source>
        <dbReference type="Pfam" id="PF00890"/>
    </source>
</evidence>
<evidence type="ECO:0000259" key="18">
    <source>
        <dbReference type="Pfam" id="PF05199"/>
    </source>
</evidence>
<evidence type="ECO:0000259" key="16">
    <source>
        <dbReference type="Pfam" id="PF00732"/>
    </source>
</evidence>
<dbReference type="InterPro" id="IPR003953">
    <property type="entry name" value="FAD-dep_OxRdtase_2_FAD-bd"/>
</dbReference>
<evidence type="ECO:0000256" key="5">
    <source>
        <dbReference type="ARBA" id="ARBA00022827"/>
    </source>
</evidence>
<dbReference type="Proteomes" id="UP001597389">
    <property type="component" value="Unassembled WGS sequence"/>
</dbReference>
<evidence type="ECO:0000256" key="3">
    <source>
        <dbReference type="ARBA" id="ARBA00022548"/>
    </source>
</evidence>
<dbReference type="EMBL" id="JBHUJB010000080">
    <property type="protein sequence ID" value="MFD2160448.1"/>
    <property type="molecule type" value="Genomic_DNA"/>
</dbReference>
<name>A0ABW4ZEU3_9BACT</name>
<keyword evidence="6" id="KW-0560">Oxidoreductase</keyword>
<comment type="cofactor">
    <cofactor evidence="1">
        <name>FAD</name>
        <dbReference type="ChEBI" id="CHEBI:57692"/>
    </cofactor>
</comment>
<evidence type="ECO:0000256" key="9">
    <source>
        <dbReference type="ARBA" id="ARBA00023221"/>
    </source>
</evidence>
<dbReference type="Gene3D" id="3.40.50.1820">
    <property type="entry name" value="alpha/beta hydrolase"/>
    <property type="match status" value="1"/>
</dbReference>
<dbReference type="InterPro" id="IPR000172">
    <property type="entry name" value="GMC_OxRdtase_N"/>
</dbReference>
<evidence type="ECO:0000256" key="10">
    <source>
        <dbReference type="ARBA" id="ARBA00023235"/>
    </source>
</evidence>
<keyword evidence="9" id="KW-0753">Steroid metabolism</keyword>
<dbReference type="SUPFAM" id="SSF51905">
    <property type="entry name" value="FAD/NAD(P)-binding domain"/>
    <property type="match status" value="1"/>
</dbReference>
<feature type="domain" description="FAD-dependent oxidoreductase 2 FAD-binding" evidence="17">
    <location>
        <begin position="16"/>
        <end position="47"/>
    </location>
</feature>
<keyword evidence="7" id="KW-0443">Lipid metabolism</keyword>
<comment type="pathway">
    <text evidence="12">Steroid metabolism; cholesterol degradation.</text>
</comment>
<dbReference type="EC" id="5.3.3.1" evidence="11"/>
<keyword evidence="20" id="KW-1185">Reference proteome</keyword>
<reference evidence="20" key="1">
    <citation type="journal article" date="2019" name="Int. J. Syst. Evol. Microbiol.">
        <title>The Global Catalogue of Microorganisms (GCM) 10K type strain sequencing project: providing services to taxonomists for standard genome sequencing and annotation.</title>
        <authorList>
            <consortium name="The Broad Institute Genomics Platform"/>
            <consortium name="The Broad Institute Genome Sequencing Center for Infectious Disease"/>
            <person name="Wu L."/>
            <person name="Ma J."/>
        </authorList>
    </citation>
    <scope>NUCLEOTIDE SEQUENCE [LARGE SCALE GENOMIC DNA]</scope>
    <source>
        <strain evidence="20">CCUG 57942</strain>
    </source>
</reference>
<evidence type="ECO:0000313" key="19">
    <source>
        <dbReference type="EMBL" id="MFD2160448.1"/>
    </source>
</evidence>
<keyword evidence="8" id="KW-1207">Sterol metabolism</keyword>
<evidence type="ECO:0000256" key="2">
    <source>
        <dbReference type="ARBA" id="ARBA00010790"/>
    </source>
</evidence>
<dbReference type="PANTHER" id="PTHR47470:SF1">
    <property type="entry name" value="FAD-DEPENDENT OXIDOREDUCTASE 2 FAD BINDING DOMAIN-CONTAINING PROTEIN"/>
    <property type="match status" value="1"/>
</dbReference>
<evidence type="ECO:0000313" key="20">
    <source>
        <dbReference type="Proteomes" id="UP001597389"/>
    </source>
</evidence>
<dbReference type="InterPro" id="IPR029058">
    <property type="entry name" value="AB_hydrolase_fold"/>
</dbReference>
<proteinExistence type="inferred from homology"/>
<keyword evidence="5" id="KW-0274">FAD</keyword>
<dbReference type="Pfam" id="PF00732">
    <property type="entry name" value="GMC_oxred_N"/>
    <property type="match status" value="1"/>
</dbReference>
<dbReference type="Pfam" id="PF05199">
    <property type="entry name" value="GMC_oxred_C"/>
    <property type="match status" value="1"/>
</dbReference>
<dbReference type="InterPro" id="IPR052542">
    <property type="entry name" value="Cholesterol_Oxidase"/>
</dbReference>
<dbReference type="InterPro" id="IPR007867">
    <property type="entry name" value="GMC_OxRtase_C"/>
</dbReference>
<keyword evidence="3" id="KW-0153">Cholesterol metabolism</keyword>
<dbReference type="InterPro" id="IPR036188">
    <property type="entry name" value="FAD/NAD-bd_sf"/>
</dbReference>
<evidence type="ECO:0000256" key="7">
    <source>
        <dbReference type="ARBA" id="ARBA00023098"/>
    </source>
</evidence>
<feature type="domain" description="Glucose-methanol-choline oxidoreductase N-terminal" evidence="16">
    <location>
        <begin position="90"/>
        <end position="301"/>
    </location>
</feature>
<protein>
    <recommendedName>
        <fullName evidence="14">Cholesterol oxidase</fullName>
        <ecNumber evidence="13">1.1.3.6</ecNumber>
        <ecNumber evidence="11">5.3.3.1</ecNumber>
    </recommendedName>
    <alternativeName>
        <fullName evidence="15">Cholesterol isomerase</fullName>
    </alternativeName>
</protein>
<evidence type="ECO:0000256" key="13">
    <source>
        <dbReference type="ARBA" id="ARBA00049723"/>
    </source>
</evidence>
<evidence type="ECO:0000256" key="15">
    <source>
        <dbReference type="ARBA" id="ARBA00049778"/>
    </source>
</evidence>
<evidence type="ECO:0000256" key="8">
    <source>
        <dbReference type="ARBA" id="ARBA00023166"/>
    </source>
</evidence>
<feature type="domain" description="Glucose-methanol-choline oxidoreductase C-terminal" evidence="18">
    <location>
        <begin position="478"/>
        <end position="545"/>
    </location>
</feature>
<evidence type="ECO:0000256" key="6">
    <source>
        <dbReference type="ARBA" id="ARBA00023002"/>
    </source>
</evidence>
<comment type="caution">
    <text evidence="19">The sequence shown here is derived from an EMBL/GenBank/DDBJ whole genome shotgun (WGS) entry which is preliminary data.</text>
</comment>
<organism evidence="19 20">
    <name type="scientific">Rubritalea tangerina</name>
    <dbReference type="NCBI Taxonomy" id="430798"/>
    <lineage>
        <taxon>Bacteria</taxon>
        <taxon>Pseudomonadati</taxon>
        <taxon>Verrucomicrobiota</taxon>
        <taxon>Verrucomicrobiia</taxon>
        <taxon>Verrucomicrobiales</taxon>
        <taxon>Rubritaleaceae</taxon>
        <taxon>Rubritalea</taxon>
    </lineage>
</organism>
<dbReference type="EC" id="1.1.3.6" evidence="13"/>
<evidence type="ECO:0000256" key="11">
    <source>
        <dbReference type="ARBA" id="ARBA00038856"/>
    </source>
</evidence>
<keyword evidence="4" id="KW-0285">Flavoprotein</keyword>
<evidence type="ECO:0000256" key="14">
    <source>
        <dbReference type="ARBA" id="ARBA00049744"/>
    </source>
</evidence>
<keyword evidence="10" id="KW-0413">Isomerase</keyword>
<dbReference type="PANTHER" id="PTHR47470">
    <property type="entry name" value="CHOLESTEROL OXIDASE"/>
    <property type="match status" value="1"/>
</dbReference>
<dbReference type="RefSeq" id="WP_377088730.1">
    <property type="nucleotide sequence ID" value="NZ_JBHSJL010000014.1"/>
</dbReference>
<dbReference type="Gene3D" id="3.50.50.60">
    <property type="entry name" value="FAD/NAD(P)-binding domain"/>
    <property type="match status" value="3"/>
</dbReference>
<dbReference type="SUPFAM" id="SSF53474">
    <property type="entry name" value="alpha/beta-Hydrolases"/>
    <property type="match status" value="1"/>
</dbReference>